<organism evidence="4 5">
    <name type="scientific">Halopenitus persicus</name>
    <dbReference type="NCBI Taxonomy" id="1048396"/>
    <lineage>
        <taxon>Archaea</taxon>
        <taxon>Methanobacteriati</taxon>
        <taxon>Methanobacteriota</taxon>
        <taxon>Stenosarchaea group</taxon>
        <taxon>Halobacteria</taxon>
        <taxon>Halobacteriales</taxon>
        <taxon>Haloferacaceae</taxon>
        <taxon>Halopenitus</taxon>
    </lineage>
</organism>
<feature type="region of interest" description="Disordered" evidence="1">
    <location>
        <begin position="79"/>
        <end position="110"/>
    </location>
</feature>
<evidence type="ECO:0000313" key="5">
    <source>
        <dbReference type="Proteomes" id="UP000199079"/>
    </source>
</evidence>
<evidence type="ECO:0000256" key="1">
    <source>
        <dbReference type="SAM" id="MobiDB-lite"/>
    </source>
</evidence>
<feature type="compositionally biased region" description="Basic and acidic residues" evidence="1">
    <location>
        <begin position="143"/>
        <end position="182"/>
    </location>
</feature>
<proteinExistence type="predicted"/>
<keyword evidence="2" id="KW-0812">Transmembrane</keyword>
<dbReference type="OrthoDB" id="178074at2157"/>
<keyword evidence="2" id="KW-0472">Membrane</keyword>
<feature type="domain" description="SHOCT" evidence="3">
    <location>
        <begin position="108"/>
        <end position="135"/>
    </location>
</feature>
<gene>
    <name evidence="4" type="ORF">SAMN05216564_102277</name>
</gene>
<dbReference type="Pfam" id="PF09851">
    <property type="entry name" value="SHOCT"/>
    <property type="match status" value="1"/>
</dbReference>
<feature type="region of interest" description="Disordered" evidence="1">
    <location>
        <begin position="138"/>
        <end position="182"/>
    </location>
</feature>
<accession>A0A1H3G2I9</accession>
<keyword evidence="2" id="KW-1133">Transmembrane helix</keyword>
<feature type="transmembrane region" description="Helical" evidence="2">
    <location>
        <begin position="45"/>
        <end position="65"/>
    </location>
</feature>
<reference evidence="5" key="1">
    <citation type="submission" date="2016-10" db="EMBL/GenBank/DDBJ databases">
        <authorList>
            <person name="Varghese N."/>
            <person name="Submissions S."/>
        </authorList>
    </citation>
    <scope>NUCLEOTIDE SEQUENCE [LARGE SCALE GENOMIC DNA]</scope>
    <source>
        <strain evidence="5">DC30,IBRC 10041,KCTC 4046</strain>
    </source>
</reference>
<evidence type="ECO:0000313" key="4">
    <source>
        <dbReference type="EMBL" id="SDX96579.1"/>
    </source>
</evidence>
<keyword evidence="5" id="KW-1185">Reference proteome</keyword>
<sequence>MTADPPRTERTADGPIDRARENLTGIVSVLVTGIWLVALVTNQDWWLGALLFGYVVVVPLVALLFGDEADVAEWWDDEDAAETATESTRSEDERAEHRRERTDDSTDDALETLRERYARGELTDEQFERKLERLLETETLEDAADRAGTADRADTAGRATDATDSREREAVETKRDERATEG</sequence>
<name>A0A1H3G2I9_9EURY</name>
<evidence type="ECO:0000259" key="3">
    <source>
        <dbReference type="Pfam" id="PF09851"/>
    </source>
</evidence>
<evidence type="ECO:0000256" key="2">
    <source>
        <dbReference type="SAM" id="Phobius"/>
    </source>
</evidence>
<dbReference type="EMBL" id="FNPC01000002">
    <property type="protein sequence ID" value="SDX96579.1"/>
    <property type="molecule type" value="Genomic_DNA"/>
</dbReference>
<dbReference type="Proteomes" id="UP000199079">
    <property type="component" value="Unassembled WGS sequence"/>
</dbReference>
<feature type="transmembrane region" description="Helical" evidence="2">
    <location>
        <begin position="21"/>
        <end position="39"/>
    </location>
</feature>
<dbReference type="AlphaFoldDB" id="A0A1H3G2I9"/>
<dbReference type="InterPro" id="IPR018649">
    <property type="entry name" value="SHOCT"/>
</dbReference>
<protein>
    <submittedName>
        <fullName evidence="4">Short C-terminal domain-containing protein</fullName>
    </submittedName>
</protein>
<dbReference type="RefSeq" id="WP_092731238.1">
    <property type="nucleotide sequence ID" value="NZ_FNPC01000002.1"/>
</dbReference>
<feature type="compositionally biased region" description="Basic and acidic residues" evidence="1">
    <location>
        <begin position="88"/>
        <end position="104"/>
    </location>
</feature>